<name>A0ABN7UXM7_GIGMA</name>
<reference evidence="1 2" key="1">
    <citation type="submission" date="2021-06" db="EMBL/GenBank/DDBJ databases">
        <authorList>
            <person name="Kallberg Y."/>
            <person name="Tangrot J."/>
            <person name="Rosling A."/>
        </authorList>
    </citation>
    <scope>NUCLEOTIDE SEQUENCE [LARGE SCALE GENOMIC DNA]</scope>
    <source>
        <strain evidence="1 2">120-4 pot B 10/14</strain>
    </source>
</reference>
<evidence type="ECO:0000313" key="1">
    <source>
        <dbReference type="EMBL" id="CAG8688729.1"/>
    </source>
</evidence>
<evidence type="ECO:0000313" key="2">
    <source>
        <dbReference type="Proteomes" id="UP000789901"/>
    </source>
</evidence>
<dbReference type="Proteomes" id="UP000789901">
    <property type="component" value="Unassembled WGS sequence"/>
</dbReference>
<dbReference type="EMBL" id="CAJVQB010006645">
    <property type="protein sequence ID" value="CAG8688729.1"/>
    <property type="molecule type" value="Genomic_DNA"/>
</dbReference>
<sequence length="150" mass="17888">MEFDTLSKPFKRNLTLLQRQLKSAHIKGSITIIRDTIKYRIGKEKEKLHLYEVTYLSDIQRMRDKLPYFLEDLQRLNFTPQVLPEPNKQLYSIRGLDNLLGYQYIIPYALLRLYEEDFSLLLNEASAIRNWKVHEFLNSVNELLGIQLQE</sequence>
<keyword evidence="2" id="KW-1185">Reference proteome</keyword>
<organism evidence="1 2">
    <name type="scientific">Gigaspora margarita</name>
    <dbReference type="NCBI Taxonomy" id="4874"/>
    <lineage>
        <taxon>Eukaryota</taxon>
        <taxon>Fungi</taxon>
        <taxon>Fungi incertae sedis</taxon>
        <taxon>Mucoromycota</taxon>
        <taxon>Glomeromycotina</taxon>
        <taxon>Glomeromycetes</taxon>
        <taxon>Diversisporales</taxon>
        <taxon>Gigasporaceae</taxon>
        <taxon>Gigaspora</taxon>
    </lineage>
</organism>
<protein>
    <submittedName>
        <fullName evidence="1">20585_t:CDS:1</fullName>
    </submittedName>
</protein>
<accession>A0ABN7UXM7</accession>
<proteinExistence type="predicted"/>
<comment type="caution">
    <text evidence="1">The sequence shown here is derived from an EMBL/GenBank/DDBJ whole genome shotgun (WGS) entry which is preliminary data.</text>
</comment>
<gene>
    <name evidence="1" type="ORF">GMARGA_LOCUS11368</name>
</gene>